<evidence type="ECO:0000313" key="3">
    <source>
        <dbReference type="EMBL" id="OUQ10936.1"/>
    </source>
</evidence>
<dbReference type="Proteomes" id="UP000196074">
    <property type="component" value="Unassembled WGS sequence"/>
</dbReference>
<reference evidence="4 6" key="1">
    <citation type="submission" date="2015-06" db="EMBL/GenBank/DDBJ databases">
        <title>The Genome Sequence of Enterococcus cecorum 170AEA1.</title>
        <authorList>
            <consortium name="The Broad Institute Genomics Platform"/>
            <consortium name="The Broad Institute Genome Sequencing Center for Infectious Disease"/>
            <person name="Earl A.M."/>
            <person name="Van Tyne D."/>
            <person name="Lebreton F."/>
            <person name="Saavedra J.T."/>
            <person name="Gilmore M.S."/>
            <person name="Manson McGuire A."/>
            <person name="Clock S."/>
            <person name="Crupain M."/>
            <person name="Rangan U."/>
            <person name="Young S."/>
            <person name="Abouelleil A."/>
            <person name="Cao P."/>
            <person name="Chapman S.B."/>
            <person name="Griggs A."/>
            <person name="Priest M."/>
            <person name="Shea T."/>
            <person name="Wortman J."/>
            <person name="Nusbaum C."/>
            <person name="Birren B."/>
        </authorList>
    </citation>
    <scope>NUCLEOTIDE SEQUENCE [LARGE SCALE GENOMIC DNA]</scope>
    <source>
        <strain evidence="4 6">170AEA1</strain>
    </source>
</reference>
<evidence type="ECO:0000256" key="1">
    <source>
        <dbReference type="ARBA" id="ARBA00022649"/>
    </source>
</evidence>
<dbReference type="EMBL" id="JABAFV010000004">
    <property type="protein sequence ID" value="NME49387.1"/>
    <property type="molecule type" value="Genomic_DNA"/>
</dbReference>
<dbReference type="AlphaFoldDB" id="A0A1Y4R028"/>
<evidence type="ECO:0000313" key="4">
    <source>
        <dbReference type="EMBL" id="RBR29479.1"/>
    </source>
</evidence>
<gene>
    <name evidence="3" type="ORF">B5E88_04380</name>
    <name evidence="4" type="ORF">EB18_01265</name>
    <name evidence="2" type="ORF">HF857_03815</name>
</gene>
<evidence type="ECO:0000313" key="5">
    <source>
        <dbReference type="Proteomes" id="UP000196074"/>
    </source>
</evidence>
<organism evidence="3 5">
    <name type="scientific">Enterococcus cecorum</name>
    <dbReference type="NCBI Taxonomy" id="44008"/>
    <lineage>
        <taxon>Bacteria</taxon>
        <taxon>Bacillati</taxon>
        <taxon>Bacillota</taxon>
        <taxon>Bacilli</taxon>
        <taxon>Lactobacillales</taxon>
        <taxon>Enterococcaceae</taxon>
        <taxon>Enterococcus</taxon>
    </lineage>
</organism>
<dbReference type="EMBL" id="NFLC01000006">
    <property type="protein sequence ID" value="OUQ10936.1"/>
    <property type="molecule type" value="Genomic_DNA"/>
</dbReference>
<reference evidence="3" key="3">
    <citation type="journal article" date="2018" name="BMC Genomics">
        <title>Whole genome sequencing and function prediction of 133 gut anaerobes isolated from chicken caecum in pure cultures.</title>
        <authorList>
            <person name="Medvecky M."/>
            <person name="Cejkova D."/>
            <person name="Polansky O."/>
            <person name="Karasova D."/>
            <person name="Kubasova T."/>
            <person name="Cizek A."/>
            <person name="Rychlik I."/>
        </authorList>
    </citation>
    <scope>NUCLEOTIDE SEQUENCE</scope>
    <source>
        <strain evidence="3">An144</strain>
    </source>
</reference>
<dbReference type="Gene3D" id="3.30.2310.20">
    <property type="entry name" value="RelE-like"/>
    <property type="match status" value="1"/>
</dbReference>
<accession>A0A1Y4R028</accession>
<dbReference type="RefSeq" id="WP_016251251.1">
    <property type="nucleotide sequence ID" value="NZ_CP010059.1"/>
</dbReference>
<dbReference type="EMBL" id="LEOY01000008">
    <property type="protein sequence ID" value="RBR29479.1"/>
    <property type="molecule type" value="Genomic_DNA"/>
</dbReference>
<proteinExistence type="predicted"/>
<comment type="caution">
    <text evidence="3">The sequence shown here is derived from an EMBL/GenBank/DDBJ whole genome shotgun (WGS) entry which is preliminary data.</text>
</comment>
<dbReference type="Proteomes" id="UP000588071">
    <property type="component" value="Unassembled WGS sequence"/>
</dbReference>
<name>A0A1Y4R028_9ENTE</name>
<dbReference type="Proteomes" id="UP000252800">
    <property type="component" value="Unassembled WGS sequence"/>
</dbReference>
<keyword evidence="1" id="KW-1277">Toxin-antitoxin system</keyword>
<evidence type="ECO:0000313" key="6">
    <source>
        <dbReference type="Proteomes" id="UP000252800"/>
    </source>
</evidence>
<evidence type="ECO:0000313" key="7">
    <source>
        <dbReference type="Proteomes" id="UP000588071"/>
    </source>
</evidence>
<reference evidence="2 7" key="4">
    <citation type="submission" date="2020-04" db="EMBL/GenBank/DDBJ databases">
        <authorList>
            <person name="Hitch T.C.A."/>
            <person name="Wylensek D."/>
            <person name="Clavel T."/>
        </authorList>
    </citation>
    <scope>NUCLEOTIDE SEQUENCE [LARGE SCALE GENOMIC DNA]</scope>
    <source>
        <strain evidence="2 7">WCA-380-WT-3C</strain>
    </source>
</reference>
<evidence type="ECO:0000313" key="2">
    <source>
        <dbReference type="EMBL" id="NME49387.1"/>
    </source>
</evidence>
<dbReference type="Pfam" id="PF05016">
    <property type="entry name" value="ParE_toxin"/>
    <property type="match status" value="1"/>
</dbReference>
<dbReference type="GeneID" id="60872132"/>
<dbReference type="InterPro" id="IPR007712">
    <property type="entry name" value="RelE/ParE_toxin"/>
</dbReference>
<sequence length="109" mass="13037">MIFTVDTSIQAEEDLREIFEYISFRLLSPENAAKQLERLESQILSLDKMPERFPRYGKEPWYSRGLRFVEVDNYIVFYIPDIKEQVVTVLRVMYSGRNIQEQLSDHTKQ</sequence>
<protein>
    <submittedName>
        <fullName evidence="3">Addiction module toxin RelE</fullName>
    </submittedName>
    <submittedName>
        <fullName evidence="2">Type II toxin-antitoxin system RelE/ParE family toxin</fullName>
    </submittedName>
</protein>
<reference evidence="5" key="2">
    <citation type="submission" date="2017-04" db="EMBL/GenBank/DDBJ databases">
        <title>Function of individual gut microbiota members based on whole genome sequencing of pure cultures obtained from chicken caecum.</title>
        <authorList>
            <person name="Medvecky M."/>
            <person name="Cejkova D."/>
            <person name="Polansky O."/>
            <person name="Karasova D."/>
            <person name="Kubasova T."/>
            <person name="Cizek A."/>
            <person name="Rychlik I."/>
        </authorList>
    </citation>
    <scope>NUCLEOTIDE SEQUENCE [LARGE SCALE GENOMIC DNA]</scope>
    <source>
        <strain evidence="5">An144</strain>
    </source>
</reference>
<dbReference type="InterPro" id="IPR035093">
    <property type="entry name" value="RelE/ParE_toxin_dom_sf"/>
</dbReference>